<evidence type="ECO:0000256" key="3">
    <source>
        <dbReference type="ARBA" id="ARBA00023002"/>
    </source>
</evidence>
<reference evidence="6 7" key="1">
    <citation type="submission" date="2023-07" db="EMBL/GenBank/DDBJ databases">
        <title>Sequencing the genomes of 1000 actinobacteria strains.</title>
        <authorList>
            <person name="Klenk H.-P."/>
        </authorList>
    </citation>
    <scope>NUCLEOTIDE SEQUENCE [LARGE SCALE GENOMIC DNA]</scope>
    <source>
        <strain evidence="6 7">DSM 44710</strain>
    </source>
</reference>
<name>A0ABT9MLT1_9ACTN</name>
<dbReference type="PANTHER" id="PTHR42847">
    <property type="entry name" value="ALKANESULFONATE MONOOXYGENASE"/>
    <property type="match status" value="1"/>
</dbReference>
<dbReference type="EMBL" id="JAUSRA010000001">
    <property type="protein sequence ID" value="MDP9792349.1"/>
    <property type="molecule type" value="Genomic_DNA"/>
</dbReference>
<dbReference type="NCBIfam" id="TIGR03560">
    <property type="entry name" value="F420_Rv1855c"/>
    <property type="match status" value="1"/>
</dbReference>
<evidence type="ECO:0000313" key="6">
    <source>
        <dbReference type="EMBL" id="MDP9792349.1"/>
    </source>
</evidence>
<evidence type="ECO:0000256" key="1">
    <source>
        <dbReference type="ARBA" id="ARBA00022630"/>
    </source>
</evidence>
<organism evidence="6 7">
    <name type="scientific">Catenuloplanes nepalensis</name>
    <dbReference type="NCBI Taxonomy" id="587533"/>
    <lineage>
        <taxon>Bacteria</taxon>
        <taxon>Bacillati</taxon>
        <taxon>Actinomycetota</taxon>
        <taxon>Actinomycetes</taxon>
        <taxon>Micromonosporales</taxon>
        <taxon>Micromonosporaceae</taxon>
        <taxon>Catenuloplanes</taxon>
    </lineage>
</organism>
<protein>
    <submittedName>
        <fullName evidence="6">Alkanesulfonate monooxygenase</fullName>
        <ecNumber evidence="6">1.14.14.5</ecNumber>
    </submittedName>
</protein>
<evidence type="ECO:0000256" key="4">
    <source>
        <dbReference type="ARBA" id="ARBA00023033"/>
    </source>
</evidence>
<dbReference type="Proteomes" id="UP001240984">
    <property type="component" value="Unassembled WGS sequence"/>
</dbReference>
<comment type="caution">
    <text evidence="6">The sequence shown here is derived from an EMBL/GenBank/DDBJ whole genome shotgun (WGS) entry which is preliminary data.</text>
</comment>
<evidence type="ECO:0000259" key="5">
    <source>
        <dbReference type="Pfam" id="PF00296"/>
    </source>
</evidence>
<keyword evidence="4 6" id="KW-0503">Monooxygenase</keyword>
<dbReference type="InterPro" id="IPR050172">
    <property type="entry name" value="SsuD_RutA_monooxygenase"/>
</dbReference>
<evidence type="ECO:0000256" key="2">
    <source>
        <dbReference type="ARBA" id="ARBA00022643"/>
    </source>
</evidence>
<keyword evidence="2" id="KW-0288">FMN</keyword>
<gene>
    <name evidence="6" type="ORF">J2S43_000861</name>
</gene>
<proteinExistence type="predicted"/>
<dbReference type="InterPro" id="IPR011251">
    <property type="entry name" value="Luciferase-like_dom"/>
</dbReference>
<feature type="domain" description="Luciferase-like" evidence="5">
    <location>
        <begin position="23"/>
        <end position="255"/>
    </location>
</feature>
<dbReference type="RefSeq" id="WP_306827244.1">
    <property type="nucleotide sequence ID" value="NZ_JAUSRA010000001.1"/>
</dbReference>
<sequence length="284" mass="30883">MELGLHIADFTWDGGPGGLGPALARHARTAEQAGITRITVMDHFWQIRGVGPAEHEMLEAYTALGFIAAHTETVLLHTLVTGVTYREPGLLAKAVTTLDVLSGGRAGLGVGAAWNEDESKGLGFAFPPVAERFERLEEALQICLRMWSDSEEAYQGTHYRLERTLNSPQALRSPRPYLLIGGGGEKKTLKLVAKYADACNFGIGPEAAHKLDVLRRHCDDVGRDYAEIEKTAMFSIDPASTTEDVVRNANAARDAGFTVAYVYAHDITTPSKITDMMGEALTRL</sequence>
<dbReference type="PANTHER" id="PTHR42847:SF8">
    <property type="entry name" value="CONSERVED PROTEIN"/>
    <property type="match status" value="1"/>
</dbReference>
<dbReference type="Gene3D" id="3.20.20.30">
    <property type="entry name" value="Luciferase-like domain"/>
    <property type="match status" value="1"/>
</dbReference>
<dbReference type="EC" id="1.14.14.5" evidence="6"/>
<accession>A0ABT9MLT1</accession>
<dbReference type="SUPFAM" id="SSF51679">
    <property type="entry name" value="Bacterial luciferase-like"/>
    <property type="match status" value="1"/>
</dbReference>
<keyword evidence="3 6" id="KW-0560">Oxidoreductase</keyword>
<keyword evidence="7" id="KW-1185">Reference proteome</keyword>
<keyword evidence="1" id="KW-0285">Flavoprotein</keyword>
<dbReference type="InterPro" id="IPR036661">
    <property type="entry name" value="Luciferase-like_sf"/>
</dbReference>
<dbReference type="InterPro" id="IPR019952">
    <property type="entry name" value="F420_OxRdatse_Rv1855c_pred"/>
</dbReference>
<evidence type="ECO:0000313" key="7">
    <source>
        <dbReference type="Proteomes" id="UP001240984"/>
    </source>
</evidence>
<dbReference type="GO" id="GO:0008726">
    <property type="term" value="F:alkanesulfonate monooxygenase activity"/>
    <property type="evidence" value="ECO:0007669"/>
    <property type="project" value="UniProtKB-EC"/>
</dbReference>
<dbReference type="Pfam" id="PF00296">
    <property type="entry name" value="Bac_luciferase"/>
    <property type="match status" value="1"/>
</dbReference>